<dbReference type="EMBL" id="CAVLEF010000005">
    <property type="protein sequence ID" value="CAK1544625.1"/>
    <property type="molecule type" value="Genomic_DNA"/>
</dbReference>
<dbReference type="Proteomes" id="UP001497472">
    <property type="component" value="Unassembled WGS sequence"/>
</dbReference>
<dbReference type="InterPro" id="IPR052802">
    <property type="entry name" value="KNTC1"/>
</dbReference>
<evidence type="ECO:0008006" key="5">
    <source>
        <dbReference type="Google" id="ProtNLM"/>
    </source>
</evidence>
<proteinExistence type="predicted"/>
<dbReference type="Pfam" id="PF10493">
    <property type="entry name" value="Rod_C"/>
    <property type="match status" value="1"/>
</dbReference>
<dbReference type="GO" id="GO:0031267">
    <property type="term" value="F:small GTPase binding"/>
    <property type="evidence" value="ECO:0007669"/>
    <property type="project" value="TreeGrafter"/>
</dbReference>
<dbReference type="PANTHER" id="PTHR15688:SF1">
    <property type="entry name" value="KINETOCHORE-ASSOCIATED PROTEIN 1"/>
    <property type="match status" value="1"/>
</dbReference>
<dbReference type="InterPro" id="IPR055403">
    <property type="entry name" value="ARM_KNTC1_1st"/>
</dbReference>
<feature type="domain" description="KNTC1 first ARM-repeats" evidence="2">
    <location>
        <begin position="277"/>
        <end position="479"/>
    </location>
</feature>
<evidence type="ECO:0000313" key="3">
    <source>
        <dbReference type="EMBL" id="CAK1544625.1"/>
    </source>
</evidence>
<sequence length="1492" mass="172849">MNKIIKKIKLQKEINHLRAHLVYPKVVVFEDSMCIFVVDLICVNTTSEQELFTFDSEIVQYVFDEDFLWLVLKSSEVYVISLLLNSALKIVISNFANYKISGFEKDDNNIVLVSVSGERLVTPLSKKELCIEFENGVKELQVSLQKNLQSYKCNSVRAQYNNGLYVCAHDRSLSLTCPVTGITDKLPMPEDIDYIVPWEDAAVVSSKQQMWLLDSHFNKLYDFEKINSQYIPLGSNENVFYYASWDTNVQFYSSSLKNIDSQDYQSTNISTRPETCQNILQAELKALVQEALESDEVKELQQFHKLFSDVEDLLFLIGLASKLCKHKISYKPILCSIQKRVFLSENITVINAFHEIMIKLDLLEYIYFRAITHYSDVDIFKMNIIEICELFVSKSDLDLASICWLKFLKLNMTPSSEDILKILYAIPVNIKLGALVIWLRNFFPSLLDHNPFNIDLVAKWTTDRIFSLEQSTFWPKIGLKYVEAIIDVLESSQKTITIRPISIDDLDVIKDHIKYIMELKDRYKINMLISEVTSQSPTEVALIMLRRCYTEDLELFLRDNLSAFANRYQFDLDVTIRSFIEMQTASSGGSVDGLRLEILLNAIHSLTNRLECLLLVLKYLDVPWDNKVTSIAKSVAALPATDFTLTESDRNLAQAVYEELRDAQFKVILKKYNFPSHSFDYTSVIHKLISANNFDLDDLTTMITYVPTHSVYYANLLYIDKCLKLNETKVALEYFNALSNREKKILIKSVVNQYEQIIISSSNKGLERNYLDFLKGSHYYSVGQINTFEKMYHLKHSYNATAQLNELCNEEYYDYELNRLKTNCNINNSGRSRCMAYLVRHDFTNSLYSNLETLLHKTSTNQAVRTIIEQLICFQLRDSSSREIINMFKNNQNEKLLLLSQGVLCDVIWNCPEECLHLMADIMSMLNTITNVSTVMKHLSIIWKFNYVFLPMSSGAALHRLVDFYVNNNNNSVHCDESDVLTLRLITKTLVQNFFKQQGDNKHLVQLAEKVALKLLHKVVTCQDLDQVTLTSLLLQIINHPEIISDKTNLLDILRGRCENFSPSIMYYLSSPAIRQTFSFDNAIPGNTLTYPPQYILKSKFKFDLEEIALPDCTEQTWDEKLLLFCILKKNPDTTFERLVDLCQTLNVNINDGLSLLLISLLINWDLQYKISVDDLGCRHINLENKENELVSKCLTIWQNIQNKDFLKDVLKDFWKNGEVAIHGFVISINPYFYEVLLCIYYLLVSSHSEHKYLNEYFILNFLKEYQRKGAPKQYEFELFSVKGLFPEIGHYRLPFHLFMRDDMWANFKTEITLETYERWLPVVGCLSLNADTQTAKDMICSNAVKQTMTSRESNNATHNREKGIWKLISTEEPLLRTAHRCVRHIANMEWAGACLFYVLQGCARGADQVAAAQLCYQFTQRWAAVQPGNRAVRQMERQHSTLSTRHALHKIDWASEEFICLITEPTRLIHSLYMHPNFVEKNRPLQCQQSC</sequence>
<name>A0AAV1J8S7_9NEOP</name>
<dbReference type="PANTHER" id="PTHR15688">
    <property type="entry name" value="KINETOCHORE-ASSOCIATED PROTEIN 1"/>
    <property type="match status" value="1"/>
</dbReference>
<feature type="domain" description="RZZ complex subunit KNTC1/ROD C-terminal" evidence="1">
    <location>
        <begin position="1286"/>
        <end position="1482"/>
    </location>
</feature>
<reference evidence="3 4" key="1">
    <citation type="submission" date="2023-11" db="EMBL/GenBank/DDBJ databases">
        <authorList>
            <person name="Okamura Y."/>
        </authorList>
    </citation>
    <scope>NUCLEOTIDE SEQUENCE [LARGE SCALE GENOMIC DNA]</scope>
</reference>
<accession>A0AAV1J8S7</accession>
<protein>
    <recommendedName>
        <fullName evidence="5">RZZ complex subunit KNTC1/ROD C-terminal domain-containing protein</fullName>
    </recommendedName>
</protein>
<dbReference type="GO" id="GO:0005828">
    <property type="term" value="C:kinetochore microtubule"/>
    <property type="evidence" value="ECO:0007669"/>
    <property type="project" value="TreeGrafter"/>
</dbReference>
<dbReference type="GO" id="GO:0005737">
    <property type="term" value="C:cytoplasm"/>
    <property type="evidence" value="ECO:0007669"/>
    <property type="project" value="TreeGrafter"/>
</dbReference>
<dbReference type="GO" id="GO:0000070">
    <property type="term" value="P:mitotic sister chromatid segregation"/>
    <property type="evidence" value="ECO:0007669"/>
    <property type="project" value="TreeGrafter"/>
</dbReference>
<dbReference type="GO" id="GO:0007094">
    <property type="term" value="P:mitotic spindle assembly checkpoint signaling"/>
    <property type="evidence" value="ECO:0007669"/>
    <property type="project" value="TreeGrafter"/>
</dbReference>
<dbReference type="InterPro" id="IPR019527">
    <property type="entry name" value="RZZ-complex_KNTC1/ROD_C"/>
</dbReference>
<organism evidence="3 4">
    <name type="scientific">Leptosia nina</name>
    <dbReference type="NCBI Taxonomy" id="320188"/>
    <lineage>
        <taxon>Eukaryota</taxon>
        <taxon>Metazoa</taxon>
        <taxon>Ecdysozoa</taxon>
        <taxon>Arthropoda</taxon>
        <taxon>Hexapoda</taxon>
        <taxon>Insecta</taxon>
        <taxon>Pterygota</taxon>
        <taxon>Neoptera</taxon>
        <taxon>Endopterygota</taxon>
        <taxon>Lepidoptera</taxon>
        <taxon>Glossata</taxon>
        <taxon>Ditrysia</taxon>
        <taxon>Papilionoidea</taxon>
        <taxon>Pieridae</taxon>
        <taxon>Pierinae</taxon>
        <taxon>Leptosia</taxon>
    </lineage>
</organism>
<dbReference type="GO" id="GO:1990423">
    <property type="term" value="C:RZZ complex"/>
    <property type="evidence" value="ECO:0007669"/>
    <property type="project" value="TreeGrafter"/>
</dbReference>
<evidence type="ECO:0000259" key="2">
    <source>
        <dbReference type="Pfam" id="PF24520"/>
    </source>
</evidence>
<comment type="caution">
    <text evidence="3">The sequence shown here is derived from an EMBL/GenBank/DDBJ whole genome shotgun (WGS) entry which is preliminary data.</text>
</comment>
<evidence type="ECO:0000313" key="4">
    <source>
        <dbReference type="Proteomes" id="UP001497472"/>
    </source>
</evidence>
<dbReference type="GO" id="GO:1903394">
    <property type="term" value="P:protein localization to kinetochore involved in kinetochore assembly"/>
    <property type="evidence" value="ECO:0007669"/>
    <property type="project" value="TreeGrafter"/>
</dbReference>
<keyword evidence="4" id="KW-1185">Reference proteome</keyword>
<dbReference type="Pfam" id="PF24520">
    <property type="entry name" value="ARM_KNTC1_1st"/>
    <property type="match status" value="1"/>
</dbReference>
<evidence type="ECO:0000259" key="1">
    <source>
        <dbReference type="Pfam" id="PF10493"/>
    </source>
</evidence>
<gene>
    <name evidence="3" type="ORF">LNINA_LOCUS4351</name>
</gene>